<feature type="region of interest" description="Disordered" evidence="1">
    <location>
        <begin position="312"/>
        <end position="344"/>
    </location>
</feature>
<feature type="compositionally biased region" description="Basic and acidic residues" evidence="1">
    <location>
        <begin position="312"/>
        <end position="325"/>
    </location>
</feature>
<protein>
    <submittedName>
        <fullName evidence="2">Uncharacterized protein</fullName>
    </submittedName>
</protein>
<gene>
    <name evidence="2" type="ORF">PCOR1329_LOCUS74341</name>
</gene>
<keyword evidence="3" id="KW-1185">Reference proteome</keyword>
<dbReference type="EMBL" id="CAUYUJ010020071">
    <property type="protein sequence ID" value="CAK0895658.1"/>
    <property type="molecule type" value="Genomic_DNA"/>
</dbReference>
<accession>A0ABN9X9X6</accession>
<evidence type="ECO:0000256" key="1">
    <source>
        <dbReference type="SAM" id="MobiDB-lite"/>
    </source>
</evidence>
<feature type="compositionally biased region" description="Low complexity" evidence="1">
    <location>
        <begin position="746"/>
        <end position="766"/>
    </location>
</feature>
<feature type="compositionally biased region" description="Basic and acidic residues" evidence="1">
    <location>
        <begin position="767"/>
        <end position="777"/>
    </location>
</feature>
<feature type="region of interest" description="Disordered" evidence="1">
    <location>
        <begin position="372"/>
        <end position="437"/>
    </location>
</feature>
<feature type="compositionally biased region" description="Low complexity" evidence="1">
    <location>
        <begin position="372"/>
        <end position="394"/>
    </location>
</feature>
<evidence type="ECO:0000313" key="2">
    <source>
        <dbReference type="EMBL" id="CAK0895658.1"/>
    </source>
</evidence>
<reference evidence="2" key="1">
    <citation type="submission" date="2023-10" db="EMBL/GenBank/DDBJ databases">
        <authorList>
            <person name="Chen Y."/>
            <person name="Shah S."/>
            <person name="Dougan E. K."/>
            <person name="Thang M."/>
            <person name="Chan C."/>
        </authorList>
    </citation>
    <scope>NUCLEOTIDE SEQUENCE [LARGE SCALE GENOMIC DNA]</scope>
</reference>
<comment type="caution">
    <text evidence="2">The sequence shown here is derived from an EMBL/GenBank/DDBJ whole genome shotgun (WGS) entry which is preliminary data.</text>
</comment>
<sequence>MAVPEPESGRAEALRSPGRWRQPRLRPPCPAAAGPRGAAAEGPAGGAAAGASAERCPVTPPSAEASTGTMPTPQDCVTWSEGPYGEADWLEPPGRARAAAAAAGGNPAGSRAPSGGSSEGFQDARSELTERTPRARPPSGWARGGRRPAEAAAELQAPTAELRPPDGLEGALLRWWEVSPAVASGAAASRRRADRALSCAALAVLGARHACLASSTLGAWRRMAVASRATRSAQRRALAMVSRAAVAVLGARHACLAASTLGAWRRLTAARSASRRAQRSALAMVSRRHQDGDRAALRAACAAWRRWARTERSAARGRGEARRLVDGQPPMGGPPWSARSRPGLQADAGGASFAAAAGLRGAALSSLAGSALPVPAGPSSRGSSPPRGARSLEAGGRGGGGCPSERRLGSSGSSAFHSCAGDSSATPRSPAGAPARRVEAAADEAAWVCAAALVEEADAAEPSGRSGAAASAEPRAGRARGVPTAGPSGGAPAAEAVPPLVGQAPAAAGRAGGVPREGLGAPTVGAPVLDEPTEGPAGAVPPAAADLLSRAARRIAGLRQELRARDRAEALGGARPEAQRCRPGRASAFVDEVGPRQLRATAAVILEASRRIDEMQIELDSLRAASACEEGRGAADVAGPAGAPEVHAVPPTPLAWARVDDGRTAARPVTEIAAAASLALGDQDHPSWHRERCRGDAPEEDEADRCRGVVWHVLRTAAGAPCRSGFWAALGVCPRRRQHGAHAVAHGAAEAPAADEAADGGAAPRALPREGGQHPAV</sequence>
<feature type="compositionally biased region" description="Polar residues" evidence="1">
    <location>
        <begin position="64"/>
        <end position="77"/>
    </location>
</feature>
<name>A0ABN9X9X6_9DINO</name>
<feature type="compositionally biased region" description="Low complexity" evidence="1">
    <location>
        <begin position="31"/>
        <end position="42"/>
    </location>
</feature>
<dbReference type="Proteomes" id="UP001189429">
    <property type="component" value="Unassembled WGS sequence"/>
</dbReference>
<feature type="compositionally biased region" description="Low complexity" evidence="1">
    <location>
        <begin position="150"/>
        <end position="162"/>
    </location>
</feature>
<feature type="region of interest" description="Disordered" evidence="1">
    <location>
        <begin position="458"/>
        <end position="538"/>
    </location>
</feature>
<feature type="region of interest" description="Disordered" evidence="1">
    <location>
        <begin position="1"/>
        <end position="164"/>
    </location>
</feature>
<feature type="compositionally biased region" description="Polar residues" evidence="1">
    <location>
        <begin position="410"/>
        <end position="427"/>
    </location>
</feature>
<evidence type="ECO:0000313" key="3">
    <source>
        <dbReference type="Proteomes" id="UP001189429"/>
    </source>
</evidence>
<organism evidence="2 3">
    <name type="scientific">Prorocentrum cordatum</name>
    <dbReference type="NCBI Taxonomy" id="2364126"/>
    <lineage>
        <taxon>Eukaryota</taxon>
        <taxon>Sar</taxon>
        <taxon>Alveolata</taxon>
        <taxon>Dinophyceae</taxon>
        <taxon>Prorocentrales</taxon>
        <taxon>Prorocentraceae</taxon>
        <taxon>Prorocentrum</taxon>
    </lineage>
</organism>
<proteinExistence type="predicted"/>
<feature type="compositionally biased region" description="Low complexity" evidence="1">
    <location>
        <begin position="458"/>
        <end position="518"/>
    </location>
</feature>
<feature type="compositionally biased region" description="Basic and acidic residues" evidence="1">
    <location>
        <begin position="122"/>
        <end position="133"/>
    </location>
</feature>
<feature type="compositionally biased region" description="Low complexity" evidence="1">
    <location>
        <begin position="92"/>
        <end position="116"/>
    </location>
</feature>
<feature type="region of interest" description="Disordered" evidence="1">
    <location>
        <begin position="746"/>
        <end position="777"/>
    </location>
</feature>